<accession>A0A2S9XHR9</accession>
<dbReference type="RefSeq" id="WP_106394180.1">
    <property type="nucleotide sequence ID" value="NZ_PVNK01000211.1"/>
</dbReference>
<dbReference type="EMBL" id="PVNK01000211">
    <property type="protein sequence ID" value="PRP92419.1"/>
    <property type="molecule type" value="Genomic_DNA"/>
</dbReference>
<name>A0A2S9XHR9_9BACT</name>
<comment type="caution">
    <text evidence="1">The sequence shown here is derived from an EMBL/GenBank/DDBJ whole genome shotgun (WGS) entry which is preliminary data.</text>
</comment>
<evidence type="ECO:0000313" key="1">
    <source>
        <dbReference type="EMBL" id="PRP92419.1"/>
    </source>
</evidence>
<sequence length="134" mass="14164">MPLLLGAMLSCSAVPDISAELTEYDELITDTRASACRCPEDLGFANRVECDDAYGPVSIAERQCLDDAVAGSEDDAQAHLDCVNMALQSYLQCLDANVECEEGAYDACTGDYMVATAACPSMPAGVQTTFDACL</sequence>
<proteinExistence type="predicted"/>
<reference evidence="1 2" key="1">
    <citation type="submission" date="2018-03" db="EMBL/GenBank/DDBJ databases">
        <title>Draft Genome Sequences of the Obligatory Marine Myxobacteria Enhygromyxa salina SWB005.</title>
        <authorList>
            <person name="Poehlein A."/>
            <person name="Moghaddam J.A."/>
            <person name="Harms H."/>
            <person name="Alanjari M."/>
            <person name="Koenig G.M."/>
            <person name="Daniel R."/>
            <person name="Schaeberle T.F."/>
        </authorList>
    </citation>
    <scope>NUCLEOTIDE SEQUENCE [LARGE SCALE GENOMIC DNA]</scope>
    <source>
        <strain evidence="1 2">SWB005</strain>
    </source>
</reference>
<keyword evidence="2" id="KW-1185">Reference proteome</keyword>
<gene>
    <name evidence="1" type="ORF">ENSA5_49270</name>
</gene>
<dbReference type="AlphaFoldDB" id="A0A2S9XHR9"/>
<evidence type="ECO:0000313" key="2">
    <source>
        <dbReference type="Proteomes" id="UP000237968"/>
    </source>
</evidence>
<protein>
    <submittedName>
        <fullName evidence="1">Uncharacterized protein</fullName>
    </submittedName>
</protein>
<dbReference type="OrthoDB" id="5532136at2"/>
<organism evidence="1 2">
    <name type="scientific">Enhygromyxa salina</name>
    <dbReference type="NCBI Taxonomy" id="215803"/>
    <lineage>
        <taxon>Bacteria</taxon>
        <taxon>Pseudomonadati</taxon>
        <taxon>Myxococcota</taxon>
        <taxon>Polyangia</taxon>
        <taxon>Nannocystales</taxon>
        <taxon>Nannocystaceae</taxon>
        <taxon>Enhygromyxa</taxon>
    </lineage>
</organism>
<dbReference type="Proteomes" id="UP000237968">
    <property type="component" value="Unassembled WGS sequence"/>
</dbReference>